<accession>A0AB33KHX5</accession>
<dbReference type="EMBL" id="AP035884">
    <property type="protein sequence ID" value="BFP53369.1"/>
    <property type="molecule type" value="Genomic_DNA"/>
</dbReference>
<dbReference type="AlphaFoldDB" id="A0AB33KHX5"/>
<sequence length="102" mass="11359">MSKHEPHILILRDLESLRDEIVRELDSAGEAEQPGLRKALHLLDQRATATDEQLVQEWVTRTLSRAGVNPAQDHVRAVKVLRETIPGLGLRAGNDLVKSVLP</sequence>
<reference evidence="1" key="1">
    <citation type="submission" date="2024-07" db="EMBL/GenBank/DDBJ databases">
        <title>Complete genome sequences of cellulolytic bacteria, Kitasatospora sp. CMC57 and Streptomyces sp. CMC78, isolated from Japanese agricultural soil.</title>
        <authorList>
            <person name="Hashimoto T."/>
            <person name="Ito M."/>
            <person name="Iwamoto M."/>
            <person name="Fukahori D."/>
            <person name="Shoda T."/>
            <person name="Sakoda M."/>
            <person name="Morohoshi T."/>
            <person name="Mitsuboshi M."/>
            <person name="Nishizawa T."/>
        </authorList>
    </citation>
    <scope>NUCLEOTIDE SEQUENCE</scope>
    <source>
        <strain evidence="1">CMC78</strain>
    </source>
</reference>
<organism evidence="1">
    <name type="scientific">Streptomyces sp. CMC78</name>
    <dbReference type="NCBI Taxonomy" id="3231512"/>
    <lineage>
        <taxon>Bacteria</taxon>
        <taxon>Bacillati</taxon>
        <taxon>Actinomycetota</taxon>
        <taxon>Actinomycetes</taxon>
        <taxon>Kitasatosporales</taxon>
        <taxon>Streptomycetaceae</taxon>
        <taxon>Streptomyces</taxon>
    </lineage>
</organism>
<evidence type="ECO:0000313" key="1">
    <source>
        <dbReference type="EMBL" id="BFP53369.1"/>
    </source>
</evidence>
<dbReference type="KEGG" id="stcm:SCMC78_31760"/>
<name>A0AB33KHX5_9ACTN</name>
<proteinExistence type="predicted"/>
<dbReference type="RefSeq" id="WP_406191280.1">
    <property type="nucleotide sequence ID" value="NZ_AP035884.1"/>
</dbReference>
<gene>
    <name evidence="1" type="ORF">SCMC78_31760</name>
</gene>
<protein>
    <submittedName>
        <fullName evidence="1">Uncharacterized protein</fullName>
    </submittedName>
</protein>